<evidence type="ECO:0000313" key="9">
    <source>
        <dbReference type="Proteomes" id="UP000182977"/>
    </source>
</evidence>
<dbReference type="OrthoDB" id="1525146at2"/>
<comment type="cofactor">
    <cofactor evidence="6">
        <name>Mg(2+)</name>
        <dbReference type="ChEBI" id="CHEBI:18420"/>
    </cofactor>
</comment>
<dbReference type="InterPro" id="IPR002716">
    <property type="entry name" value="PIN_dom"/>
</dbReference>
<organism evidence="8 9">
    <name type="scientific">Jiangella alkaliphila</name>
    <dbReference type="NCBI Taxonomy" id="419479"/>
    <lineage>
        <taxon>Bacteria</taxon>
        <taxon>Bacillati</taxon>
        <taxon>Actinomycetota</taxon>
        <taxon>Actinomycetes</taxon>
        <taxon>Jiangellales</taxon>
        <taxon>Jiangellaceae</taxon>
        <taxon>Jiangella</taxon>
    </lineage>
</organism>
<dbReference type="Proteomes" id="UP000182977">
    <property type="component" value="Chromosome I"/>
</dbReference>
<dbReference type="RefSeq" id="WP_046770771.1">
    <property type="nucleotide sequence ID" value="NZ_LBMC01000032.1"/>
</dbReference>
<dbReference type="InterPro" id="IPR022907">
    <property type="entry name" value="VapC_family"/>
</dbReference>
<dbReference type="InterPro" id="IPR051619">
    <property type="entry name" value="TypeII_TA_RNase_PINc/VapC"/>
</dbReference>
<dbReference type="AlphaFoldDB" id="A0A1H2LCB2"/>
<accession>A0A1H2LCB2</accession>
<dbReference type="GO" id="GO:0000287">
    <property type="term" value="F:magnesium ion binding"/>
    <property type="evidence" value="ECO:0007669"/>
    <property type="project" value="UniProtKB-UniRule"/>
</dbReference>
<dbReference type="EMBL" id="LT629791">
    <property type="protein sequence ID" value="SDU78482.1"/>
    <property type="molecule type" value="Genomic_DNA"/>
</dbReference>
<name>A0A1H2LCB2_9ACTN</name>
<evidence type="ECO:0000256" key="5">
    <source>
        <dbReference type="ARBA" id="ARBA00022842"/>
    </source>
</evidence>
<gene>
    <name evidence="6" type="primary">vapC</name>
    <name evidence="8" type="ORF">SAMN04488563_5794</name>
</gene>
<sequence length="142" mass="15716">MIGYLDTSAFVPLLVRESASDSCRRFWDDSDVVVSSRLLYVETAAALAQACRMGRLTEDELNASLRLLDELWLDIDVVEVDDIVVERAAVLARRLELRGYDAVHCASAERLNEDDLVAATGDQKLIDAWGKLGVATFNTNNP</sequence>
<keyword evidence="2 6" id="KW-0540">Nuclease</keyword>
<keyword evidence="1 6" id="KW-1277">Toxin-antitoxin system</keyword>
<protein>
    <recommendedName>
        <fullName evidence="6">Ribonuclease VapC</fullName>
        <shortName evidence="6">RNase VapC</shortName>
        <ecNumber evidence="6">3.1.-.-</ecNumber>
    </recommendedName>
    <alternativeName>
        <fullName evidence="6">Toxin VapC</fullName>
    </alternativeName>
</protein>
<proteinExistence type="inferred from homology"/>
<dbReference type="Gene3D" id="3.40.50.1010">
    <property type="entry name" value="5'-nuclease"/>
    <property type="match status" value="1"/>
</dbReference>
<comment type="similarity">
    <text evidence="6">Belongs to the PINc/VapC protein family.</text>
</comment>
<dbReference type="EC" id="3.1.-.-" evidence="6"/>
<dbReference type="PANTHER" id="PTHR35901">
    <property type="entry name" value="RIBONUCLEASE VAPC3"/>
    <property type="match status" value="1"/>
</dbReference>
<dbReference type="Pfam" id="PF01850">
    <property type="entry name" value="PIN"/>
    <property type="match status" value="1"/>
</dbReference>
<dbReference type="CDD" id="cd09874">
    <property type="entry name" value="PIN_MT3492-like"/>
    <property type="match status" value="1"/>
</dbReference>
<dbReference type="GO" id="GO:0016787">
    <property type="term" value="F:hydrolase activity"/>
    <property type="evidence" value="ECO:0007669"/>
    <property type="project" value="UniProtKB-KW"/>
</dbReference>
<evidence type="ECO:0000256" key="1">
    <source>
        <dbReference type="ARBA" id="ARBA00022649"/>
    </source>
</evidence>
<evidence type="ECO:0000256" key="3">
    <source>
        <dbReference type="ARBA" id="ARBA00022723"/>
    </source>
</evidence>
<keyword evidence="6" id="KW-0800">Toxin</keyword>
<evidence type="ECO:0000256" key="4">
    <source>
        <dbReference type="ARBA" id="ARBA00022801"/>
    </source>
</evidence>
<feature type="binding site" evidence="6">
    <location>
        <position position="101"/>
    </location>
    <ligand>
        <name>Mg(2+)</name>
        <dbReference type="ChEBI" id="CHEBI:18420"/>
    </ligand>
</feature>
<dbReference type="STRING" id="419479.SAMN04488563_5794"/>
<dbReference type="GO" id="GO:0090729">
    <property type="term" value="F:toxin activity"/>
    <property type="evidence" value="ECO:0007669"/>
    <property type="project" value="UniProtKB-KW"/>
</dbReference>
<dbReference type="GO" id="GO:0004540">
    <property type="term" value="F:RNA nuclease activity"/>
    <property type="evidence" value="ECO:0007669"/>
    <property type="project" value="InterPro"/>
</dbReference>
<dbReference type="PANTHER" id="PTHR35901:SF1">
    <property type="entry name" value="EXONUCLEASE VAPC9"/>
    <property type="match status" value="1"/>
</dbReference>
<feature type="domain" description="PIN" evidence="7">
    <location>
        <begin position="4"/>
        <end position="125"/>
    </location>
</feature>
<dbReference type="InterPro" id="IPR029060">
    <property type="entry name" value="PIN-like_dom_sf"/>
</dbReference>
<reference evidence="9" key="1">
    <citation type="submission" date="2016-10" db="EMBL/GenBank/DDBJ databases">
        <authorList>
            <person name="Varghese N."/>
            <person name="Submissions S."/>
        </authorList>
    </citation>
    <scope>NUCLEOTIDE SEQUENCE [LARGE SCALE GENOMIC DNA]</scope>
    <source>
        <strain evidence="9">DSM 45079</strain>
    </source>
</reference>
<evidence type="ECO:0000313" key="8">
    <source>
        <dbReference type="EMBL" id="SDU78482.1"/>
    </source>
</evidence>
<keyword evidence="4 6" id="KW-0378">Hydrolase</keyword>
<keyword evidence="3 6" id="KW-0479">Metal-binding</keyword>
<evidence type="ECO:0000256" key="2">
    <source>
        <dbReference type="ARBA" id="ARBA00022722"/>
    </source>
</evidence>
<comment type="function">
    <text evidence="6">Toxic component of a toxin-antitoxin (TA) system. An RNase.</text>
</comment>
<dbReference type="HAMAP" id="MF_00265">
    <property type="entry name" value="VapC_Nob1"/>
    <property type="match status" value="1"/>
</dbReference>
<evidence type="ECO:0000256" key="6">
    <source>
        <dbReference type="HAMAP-Rule" id="MF_00265"/>
    </source>
</evidence>
<feature type="binding site" evidence="6">
    <location>
        <position position="6"/>
    </location>
    <ligand>
        <name>Mg(2+)</name>
        <dbReference type="ChEBI" id="CHEBI:18420"/>
    </ligand>
</feature>
<keyword evidence="5 6" id="KW-0460">Magnesium</keyword>
<dbReference type="SUPFAM" id="SSF88723">
    <property type="entry name" value="PIN domain-like"/>
    <property type="match status" value="1"/>
</dbReference>
<evidence type="ECO:0000259" key="7">
    <source>
        <dbReference type="Pfam" id="PF01850"/>
    </source>
</evidence>
<keyword evidence="9" id="KW-1185">Reference proteome</keyword>